<keyword evidence="8 9" id="KW-0961">Cell wall biogenesis/degradation</keyword>
<keyword evidence="7 9" id="KW-0573">Peptidoglycan synthesis</keyword>
<dbReference type="GO" id="GO:0016757">
    <property type="term" value="F:glycosyltransferase activity"/>
    <property type="evidence" value="ECO:0007669"/>
    <property type="project" value="UniProtKB-KW"/>
</dbReference>
<dbReference type="PANTHER" id="PTHR30582:SF24">
    <property type="entry name" value="L,D-TRANSPEPTIDASE ERFK_SRFK-RELATED"/>
    <property type="match status" value="1"/>
</dbReference>
<keyword evidence="4 11" id="KW-0808">Transferase</keyword>
<dbReference type="Pfam" id="PF03734">
    <property type="entry name" value="YkuD"/>
    <property type="match status" value="1"/>
</dbReference>
<name>A0A1Z3HPA5_9CYAN</name>
<dbReference type="InterPro" id="IPR005490">
    <property type="entry name" value="LD_TPept_cat_dom"/>
</dbReference>
<dbReference type="GO" id="GO:0005576">
    <property type="term" value="C:extracellular region"/>
    <property type="evidence" value="ECO:0007669"/>
    <property type="project" value="TreeGrafter"/>
</dbReference>
<dbReference type="UniPathway" id="UPA00219"/>
<dbReference type="AlphaFoldDB" id="A0A1Z3HPA5"/>
<evidence type="ECO:0000256" key="9">
    <source>
        <dbReference type="PROSITE-ProRule" id="PRU01373"/>
    </source>
</evidence>
<dbReference type="PROSITE" id="PS52029">
    <property type="entry name" value="LD_TPASE"/>
    <property type="match status" value="1"/>
</dbReference>
<gene>
    <name evidence="11" type="primary">yqjB</name>
    <name evidence="11" type="ORF">XM38_030850</name>
</gene>
<dbReference type="PANTHER" id="PTHR30582">
    <property type="entry name" value="L,D-TRANSPEPTIDASE"/>
    <property type="match status" value="1"/>
</dbReference>
<evidence type="ECO:0000313" key="11">
    <source>
        <dbReference type="EMBL" id="ASC72131.1"/>
    </source>
</evidence>
<evidence type="ECO:0000256" key="6">
    <source>
        <dbReference type="ARBA" id="ARBA00022960"/>
    </source>
</evidence>
<dbReference type="InterPro" id="IPR038063">
    <property type="entry name" value="Transpep_catalytic_dom"/>
</dbReference>
<dbReference type="GO" id="GO:0071972">
    <property type="term" value="F:peptidoglycan L,D-transpeptidase activity"/>
    <property type="evidence" value="ECO:0007669"/>
    <property type="project" value="TreeGrafter"/>
</dbReference>
<evidence type="ECO:0000256" key="8">
    <source>
        <dbReference type="ARBA" id="ARBA00023316"/>
    </source>
</evidence>
<dbReference type="SUPFAM" id="SSF141523">
    <property type="entry name" value="L,D-transpeptidase catalytic domain-like"/>
    <property type="match status" value="1"/>
</dbReference>
<proteinExistence type="inferred from homology"/>
<dbReference type="Proteomes" id="UP000191901">
    <property type="component" value="Chromosome"/>
</dbReference>
<dbReference type="GO" id="GO:0008360">
    <property type="term" value="P:regulation of cell shape"/>
    <property type="evidence" value="ECO:0007669"/>
    <property type="project" value="UniProtKB-UniRule"/>
</dbReference>
<evidence type="ECO:0000256" key="1">
    <source>
        <dbReference type="ARBA" id="ARBA00004752"/>
    </source>
</evidence>
<dbReference type="Gene3D" id="2.40.440.10">
    <property type="entry name" value="L,D-transpeptidase catalytic domain-like"/>
    <property type="match status" value="1"/>
</dbReference>
<feature type="active site" description="Proton donor/acceptor" evidence="9">
    <location>
        <position position="151"/>
    </location>
</feature>
<evidence type="ECO:0000256" key="4">
    <source>
        <dbReference type="ARBA" id="ARBA00022679"/>
    </source>
</evidence>
<organism evidence="11 12">
    <name type="scientific">Halomicronema hongdechloris C2206</name>
    <dbReference type="NCBI Taxonomy" id="1641165"/>
    <lineage>
        <taxon>Bacteria</taxon>
        <taxon>Bacillati</taxon>
        <taxon>Cyanobacteriota</taxon>
        <taxon>Cyanophyceae</taxon>
        <taxon>Nodosilineales</taxon>
        <taxon>Nodosilineaceae</taxon>
        <taxon>Halomicronema</taxon>
    </lineage>
</organism>
<keyword evidence="6 9" id="KW-0133">Cell shape</keyword>
<dbReference type="RefSeq" id="WP_080810233.1">
    <property type="nucleotide sequence ID" value="NZ_CP021983.2"/>
</dbReference>
<dbReference type="OrthoDB" id="9787225at2"/>
<comment type="similarity">
    <text evidence="2">Belongs to the YkuD family.</text>
</comment>
<dbReference type="InterPro" id="IPR050979">
    <property type="entry name" value="LD-transpeptidase"/>
</dbReference>
<accession>A0A1Z3HPA5</accession>
<keyword evidence="5" id="KW-0378">Hydrolase</keyword>
<dbReference type="GO" id="GO:0071555">
    <property type="term" value="P:cell wall organization"/>
    <property type="evidence" value="ECO:0007669"/>
    <property type="project" value="UniProtKB-UniRule"/>
</dbReference>
<dbReference type="GO" id="GO:0018104">
    <property type="term" value="P:peptidoglycan-protein cross-linking"/>
    <property type="evidence" value="ECO:0007669"/>
    <property type="project" value="TreeGrafter"/>
</dbReference>
<evidence type="ECO:0000313" key="12">
    <source>
        <dbReference type="Proteomes" id="UP000191901"/>
    </source>
</evidence>
<comment type="pathway">
    <text evidence="1 9">Cell wall biogenesis; peptidoglycan biosynthesis.</text>
</comment>
<keyword evidence="3" id="KW-0328">Glycosyltransferase</keyword>
<feature type="domain" description="L,D-TPase catalytic" evidence="10">
    <location>
        <begin position="66"/>
        <end position="191"/>
    </location>
</feature>
<sequence>MLSYLPITRCFMLLCFAAAGILVMGQRYSPVPRSPSPQPEFLQPLTLGALAPLMEQVPTMVRAHQYHLVVSLGQRRLELQQQGEPIVSYPVAVGQEDWQTPVGTFTVQTMRRHPVWQHPITGEPIAPGPENPLGARWIGFWQDGTYQIGLHGTNQEDSIGRAISHGCIRLRNVDIIDLYDRITLGTPITVTP</sequence>
<dbReference type="EMBL" id="CP021983">
    <property type="protein sequence ID" value="ASC72131.1"/>
    <property type="molecule type" value="Genomic_DNA"/>
</dbReference>
<reference evidence="11 12" key="1">
    <citation type="journal article" date="2016" name="Biochim. Biophys. Acta">
        <title>Characterization of red-shifted phycobilisomes isolated from the chlorophyll f-containing cyanobacterium Halomicronema hongdechloris.</title>
        <authorList>
            <person name="Li Y."/>
            <person name="Lin Y."/>
            <person name="Garvey C.J."/>
            <person name="Birch D."/>
            <person name="Corkery R.W."/>
            <person name="Loughlin P.C."/>
            <person name="Scheer H."/>
            <person name="Willows R.D."/>
            <person name="Chen M."/>
        </authorList>
    </citation>
    <scope>NUCLEOTIDE SEQUENCE [LARGE SCALE GENOMIC DNA]</scope>
    <source>
        <strain evidence="11 12">C2206</strain>
    </source>
</reference>
<dbReference type="CDD" id="cd16913">
    <property type="entry name" value="YkuD_like"/>
    <property type="match status" value="1"/>
</dbReference>
<evidence type="ECO:0000259" key="10">
    <source>
        <dbReference type="PROSITE" id="PS52029"/>
    </source>
</evidence>
<dbReference type="EC" id="2.-.-.-" evidence="11"/>
<keyword evidence="12" id="KW-1185">Reference proteome</keyword>
<evidence type="ECO:0000256" key="5">
    <source>
        <dbReference type="ARBA" id="ARBA00022801"/>
    </source>
</evidence>
<evidence type="ECO:0000256" key="3">
    <source>
        <dbReference type="ARBA" id="ARBA00022676"/>
    </source>
</evidence>
<evidence type="ECO:0000256" key="7">
    <source>
        <dbReference type="ARBA" id="ARBA00022984"/>
    </source>
</evidence>
<feature type="active site" description="Nucleophile" evidence="9">
    <location>
        <position position="167"/>
    </location>
</feature>
<evidence type="ECO:0000256" key="2">
    <source>
        <dbReference type="ARBA" id="ARBA00005992"/>
    </source>
</evidence>
<protein>
    <submittedName>
        <fullName evidence="11">L,D-transpeptidase YqjB</fullName>
        <ecNumber evidence="11">2.-.-.-</ecNumber>
    </submittedName>
</protein>
<dbReference type="KEGG" id="hhg:XM38_030850"/>